<dbReference type="InterPro" id="IPR016163">
    <property type="entry name" value="Ald_DH_C"/>
</dbReference>
<dbReference type="Proteomes" id="UP001596289">
    <property type="component" value="Unassembled WGS sequence"/>
</dbReference>
<protein>
    <submittedName>
        <fullName evidence="5">Aldehyde dehydrogenase family protein</fullName>
    </submittedName>
</protein>
<feature type="active site" evidence="2">
    <location>
        <position position="233"/>
    </location>
</feature>
<dbReference type="EMBL" id="JBHSSL010000025">
    <property type="protein sequence ID" value="MFC6169785.1"/>
    <property type="molecule type" value="Genomic_DNA"/>
</dbReference>
<sequence length="458" mass="48372">MVNYQVINPYTEKISATYQTATPATIEKALTTGHAYYQATRQQGFAGVQKRTKQLQRLATIFKQNEKRLAATATANMGKLLRESHGEVNGSIGVANYYAKHGAEALQPRVRQYQGSGQAQISYAPTGIVLTIEPWNFPYTQVMRVFAPNFILGNPIILKHAPSVADCALLFAEMVQAADIESAALQNLFLTNEQAATVIADSRVQGVALTGSVRAGRAVASEAAQALTKSTLELGGNDAFVVLADADVPAAAAAAVGSRLRNAGQVCVSAKRFIVVQAVAPAFTAAVKAAFAAQKIGDPREPNTTLAPLASAAVQQRIQEQVDQAISAGAEVLVAGGSVTEQTGYFFKPVLLGNITPDNPIFDEELFGPVGQIHVVDSDEAAIALANQSQFGLAGTVFGESAHAQAVAAHIETGQVFINQQAVAQPELPFGGIKNSGYGREMSEQALFEFANQKVIAD</sequence>
<evidence type="ECO:0000256" key="3">
    <source>
        <dbReference type="RuleBase" id="RU003345"/>
    </source>
</evidence>
<feature type="domain" description="Aldehyde dehydrogenase" evidence="4">
    <location>
        <begin position="4"/>
        <end position="456"/>
    </location>
</feature>
<dbReference type="InterPro" id="IPR016162">
    <property type="entry name" value="Ald_DH_N"/>
</dbReference>
<dbReference type="InterPro" id="IPR029510">
    <property type="entry name" value="Ald_DH_CS_GLU"/>
</dbReference>
<evidence type="ECO:0000256" key="2">
    <source>
        <dbReference type="PROSITE-ProRule" id="PRU10007"/>
    </source>
</evidence>
<proteinExistence type="inferred from homology"/>
<dbReference type="PROSITE" id="PS00687">
    <property type="entry name" value="ALDEHYDE_DEHYDR_GLU"/>
    <property type="match status" value="1"/>
</dbReference>
<dbReference type="Gene3D" id="3.40.605.10">
    <property type="entry name" value="Aldehyde Dehydrogenase, Chain A, domain 1"/>
    <property type="match status" value="1"/>
</dbReference>
<dbReference type="PANTHER" id="PTHR43217:SF2">
    <property type="entry name" value="SUCCINATE-SEMIALDEHYDE DEHYDROGENASE [NADP(+)]"/>
    <property type="match status" value="1"/>
</dbReference>
<dbReference type="Gene3D" id="3.40.309.10">
    <property type="entry name" value="Aldehyde Dehydrogenase, Chain A, domain 2"/>
    <property type="match status" value="1"/>
</dbReference>
<evidence type="ECO:0000313" key="5">
    <source>
        <dbReference type="EMBL" id="MFC6169785.1"/>
    </source>
</evidence>
<comment type="similarity">
    <text evidence="3">Belongs to the aldehyde dehydrogenase family.</text>
</comment>
<comment type="caution">
    <text evidence="5">The sequence shown here is derived from an EMBL/GenBank/DDBJ whole genome shotgun (WGS) entry which is preliminary data.</text>
</comment>
<dbReference type="PANTHER" id="PTHR43217">
    <property type="entry name" value="SUCCINATE SEMIALDEHYDE DEHYDROGENASE [NAD(P)+] SAD"/>
    <property type="match status" value="1"/>
</dbReference>
<dbReference type="Pfam" id="PF00171">
    <property type="entry name" value="Aldedh"/>
    <property type="match status" value="1"/>
</dbReference>
<dbReference type="SUPFAM" id="SSF53720">
    <property type="entry name" value="ALDH-like"/>
    <property type="match status" value="1"/>
</dbReference>
<evidence type="ECO:0000256" key="1">
    <source>
        <dbReference type="ARBA" id="ARBA00023002"/>
    </source>
</evidence>
<keyword evidence="1 3" id="KW-0560">Oxidoreductase</keyword>
<evidence type="ECO:0000259" key="4">
    <source>
        <dbReference type="Pfam" id="PF00171"/>
    </source>
</evidence>
<gene>
    <name evidence="5" type="ORF">ACFQGP_04230</name>
</gene>
<dbReference type="InterPro" id="IPR016161">
    <property type="entry name" value="Ald_DH/histidinol_DH"/>
</dbReference>
<reference evidence="6" key="1">
    <citation type="journal article" date="2019" name="Int. J. Syst. Evol. Microbiol.">
        <title>The Global Catalogue of Microorganisms (GCM) 10K type strain sequencing project: providing services to taxonomists for standard genome sequencing and annotation.</title>
        <authorList>
            <consortium name="The Broad Institute Genomics Platform"/>
            <consortium name="The Broad Institute Genome Sequencing Center for Infectious Disease"/>
            <person name="Wu L."/>
            <person name="Ma J."/>
        </authorList>
    </citation>
    <scope>NUCLEOTIDE SEQUENCE [LARGE SCALE GENOMIC DNA]</scope>
    <source>
        <strain evidence="6">CCM 8904</strain>
    </source>
</reference>
<dbReference type="RefSeq" id="WP_125551119.1">
    <property type="nucleotide sequence ID" value="NZ_JBHSSL010000025.1"/>
</dbReference>
<name>A0ABW1RA50_9LACO</name>
<keyword evidence="6" id="KW-1185">Reference proteome</keyword>
<organism evidence="5 6">
    <name type="scientific">Loigolactobacillus jiayinensis</name>
    <dbReference type="NCBI Taxonomy" id="2486016"/>
    <lineage>
        <taxon>Bacteria</taxon>
        <taxon>Bacillati</taxon>
        <taxon>Bacillota</taxon>
        <taxon>Bacilli</taxon>
        <taxon>Lactobacillales</taxon>
        <taxon>Lactobacillaceae</taxon>
        <taxon>Loigolactobacillus</taxon>
    </lineage>
</organism>
<accession>A0ABW1RA50</accession>
<dbReference type="InterPro" id="IPR047110">
    <property type="entry name" value="GABD/Sad-like"/>
</dbReference>
<evidence type="ECO:0000313" key="6">
    <source>
        <dbReference type="Proteomes" id="UP001596289"/>
    </source>
</evidence>
<dbReference type="InterPro" id="IPR015590">
    <property type="entry name" value="Aldehyde_DH_dom"/>
</dbReference>